<keyword evidence="2" id="KW-0812">Transmembrane</keyword>
<accession>A0AAE0I247</accession>
<sequence>MHDMVQPRVARSIHPSRRGTGSNDFELGSFSLCVPCLPCLCLIACTPFTTLPGSSGQLIRGCPCACSLHVYLLWIFRNKTTSKVR</sequence>
<dbReference type="EMBL" id="JAUEDM010000005">
    <property type="protein sequence ID" value="KAK3316221.1"/>
    <property type="molecule type" value="Genomic_DNA"/>
</dbReference>
<keyword evidence="2" id="KW-0472">Membrane</keyword>
<comment type="caution">
    <text evidence="3">The sequence shown here is derived from an EMBL/GenBank/DDBJ whole genome shotgun (WGS) entry which is preliminary data.</text>
</comment>
<feature type="transmembrane region" description="Helical" evidence="2">
    <location>
        <begin position="57"/>
        <end position="76"/>
    </location>
</feature>
<evidence type="ECO:0000313" key="3">
    <source>
        <dbReference type="EMBL" id="KAK3316221.1"/>
    </source>
</evidence>
<name>A0AAE0I247_9PEZI</name>
<feature type="transmembrane region" description="Helical" evidence="2">
    <location>
        <begin position="27"/>
        <end position="51"/>
    </location>
</feature>
<keyword evidence="2" id="KW-1133">Transmembrane helix</keyword>
<keyword evidence="4" id="KW-1185">Reference proteome</keyword>
<feature type="region of interest" description="Disordered" evidence="1">
    <location>
        <begin position="1"/>
        <end position="20"/>
    </location>
</feature>
<evidence type="ECO:0000256" key="1">
    <source>
        <dbReference type="SAM" id="MobiDB-lite"/>
    </source>
</evidence>
<proteinExistence type="predicted"/>
<gene>
    <name evidence="3" type="ORF">B0H66DRAFT_560723</name>
</gene>
<reference evidence="3" key="2">
    <citation type="submission" date="2023-06" db="EMBL/GenBank/DDBJ databases">
        <authorList>
            <consortium name="Lawrence Berkeley National Laboratory"/>
            <person name="Haridas S."/>
            <person name="Hensen N."/>
            <person name="Bonometti L."/>
            <person name="Westerberg I."/>
            <person name="Brannstrom I.O."/>
            <person name="Guillou S."/>
            <person name="Cros-Aarteil S."/>
            <person name="Calhoun S."/>
            <person name="Kuo A."/>
            <person name="Mondo S."/>
            <person name="Pangilinan J."/>
            <person name="Riley R."/>
            <person name="Labutti K."/>
            <person name="Andreopoulos B."/>
            <person name="Lipzen A."/>
            <person name="Chen C."/>
            <person name="Yanf M."/>
            <person name="Daum C."/>
            <person name="Ng V."/>
            <person name="Clum A."/>
            <person name="Steindorff A."/>
            <person name="Ohm R."/>
            <person name="Martin F."/>
            <person name="Silar P."/>
            <person name="Natvig D."/>
            <person name="Lalanne C."/>
            <person name="Gautier V."/>
            <person name="Ament-Velasquez S.L."/>
            <person name="Kruys A."/>
            <person name="Hutchinson M.I."/>
            <person name="Powell A.J."/>
            <person name="Barry K."/>
            <person name="Miller A.N."/>
            <person name="Grigoriev I.V."/>
            <person name="Debuchy R."/>
            <person name="Gladieux P."/>
            <person name="Thoren M.H."/>
            <person name="Johannesson H."/>
        </authorList>
    </citation>
    <scope>NUCLEOTIDE SEQUENCE</scope>
    <source>
        <strain evidence="3">CBS 118394</strain>
    </source>
</reference>
<reference evidence="3" key="1">
    <citation type="journal article" date="2023" name="Mol. Phylogenet. Evol.">
        <title>Genome-scale phylogeny and comparative genomics of the fungal order Sordariales.</title>
        <authorList>
            <person name="Hensen N."/>
            <person name="Bonometti L."/>
            <person name="Westerberg I."/>
            <person name="Brannstrom I.O."/>
            <person name="Guillou S."/>
            <person name="Cros-Aarteil S."/>
            <person name="Calhoun S."/>
            <person name="Haridas S."/>
            <person name="Kuo A."/>
            <person name="Mondo S."/>
            <person name="Pangilinan J."/>
            <person name="Riley R."/>
            <person name="LaButti K."/>
            <person name="Andreopoulos B."/>
            <person name="Lipzen A."/>
            <person name="Chen C."/>
            <person name="Yan M."/>
            <person name="Daum C."/>
            <person name="Ng V."/>
            <person name="Clum A."/>
            <person name="Steindorff A."/>
            <person name="Ohm R.A."/>
            <person name="Martin F."/>
            <person name="Silar P."/>
            <person name="Natvig D.O."/>
            <person name="Lalanne C."/>
            <person name="Gautier V."/>
            <person name="Ament-Velasquez S.L."/>
            <person name="Kruys A."/>
            <person name="Hutchinson M.I."/>
            <person name="Powell A.J."/>
            <person name="Barry K."/>
            <person name="Miller A.N."/>
            <person name="Grigoriev I.V."/>
            <person name="Debuchy R."/>
            <person name="Gladieux P."/>
            <person name="Hiltunen Thoren M."/>
            <person name="Johannesson H."/>
        </authorList>
    </citation>
    <scope>NUCLEOTIDE SEQUENCE</scope>
    <source>
        <strain evidence="3">CBS 118394</strain>
    </source>
</reference>
<evidence type="ECO:0000256" key="2">
    <source>
        <dbReference type="SAM" id="Phobius"/>
    </source>
</evidence>
<protein>
    <submittedName>
        <fullName evidence="3">Uncharacterized protein</fullName>
    </submittedName>
</protein>
<dbReference type="Proteomes" id="UP001283341">
    <property type="component" value="Unassembled WGS sequence"/>
</dbReference>
<organism evidence="3 4">
    <name type="scientific">Apodospora peruviana</name>
    <dbReference type="NCBI Taxonomy" id="516989"/>
    <lineage>
        <taxon>Eukaryota</taxon>
        <taxon>Fungi</taxon>
        <taxon>Dikarya</taxon>
        <taxon>Ascomycota</taxon>
        <taxon>Pezizomycotina</taxon>
        <taxon>Sordariomycetes</taxon>
        <taxon>Sordariomycetidae</taxon>
        <taxon>Sordariales</taxon>
        <taxon>Lasiosphaeriaceae</taxon>
        <taxon>Apodospora</taxon>
    </lineage>
</organism>
<dbReference type="AlphaFoldDB" id="A0AAE0I247"/>
<evidence type="ECO:0000313" key="4">
    <source>
        <dbReference type="Proteomes" id="UP001283341"/>
    </source>
</evidence>